<sequence length="416" mass="44256">MNRRETLLQLGGLAALSLAGLQPALAAGDDIVVGAIYPMSGPNAQVGVDARHAIETALQIINEPSAVDLPGAAGAGIASLGGRKLRVVYADHQADPQKGRAEAERLITQEKAVAIIGAFHSSVAATISTTCERYGVPFVCADSSSPSLHRRNLKTFFRPAAHDEMFSQAMFDFMDLQKKSGKKVESVALFFEDTIYGTDSSNVQRKLAAERGYKVAADVKFRANSPSLSAEVQQLKTADADVLLPSCYTTDTILLMNTAAQLGYKPHNVVAQAAGFVEKAALDVVGDKLQGMITRASFALDTAGKRPSITFVNERFKARAGRDLNDASSRQFMAAIVLGDALQRAGSTDSDKLIAALAATDIAGDKTIMPWERVKFDASGQNTFASPVLQQFKGTGFVTVFPTAVAMAQPVWPMNA</sequence>
<protein>
    <submittedName>
        <fullName evidence="5">Leucine-, isoleucine-, valine-, threonine-, and alanine-binding protein</fullName>
    </submittedName>
</protein>
<evidence type="ECO:0000259" key="4">
    <source>
        <dbReference type="Pfam" id="PF13458"/>
    </source>
</evidence>
<dbReference type="SUPFAM" id="SSF53822">
    <property type="entry name" value="Periplasmic binding protein-like I"/>
    <property type="match status" value="1"/>
</dbReference>
<proteinExistence type="inferred from homology"/>
<evidence type="ECO:0000313" key="5">
    <source>
        <dbReference type="EMBL" id="KAF1021462.1"/>
    </source>
</evidence>
<organism evidence="5 6">
    <name type="scientific">Paracidovorax wautersii</name>
    <dbReference type="NCBI Taxonomy" id="1177982"/>
    <lineage>
        <taxon>Bacteria</taxon>
        <taxon>Pseudomonadati</taxon>
        <taxon>Pseudomonadota</taxon>
        <taxon>Betaproteobacteria</taxon>
        <taxon>Burkholderiales</taxon>
        <taxon>Comamonadaceae</taxon>
        <taxon>Paracidovorax</taxon>
    </lineage>
</organism>
<keyword evidence="2 3" id="KW-0732">Signal</keyword>
<dbReference type="InterPro" id="IPR028082">
    <property type="entry name" value="Peripla_BP_I"/>
</dbReference>
<name>A0A7V8JQC5_9BURK</name>
<dbReference type="Pfam" id="PF13458">
    <property type="entry name" value="Peripla_BP_6"/>
    <property type="match status" value="1"/>
</dbReference>
<dbReference type="InterPro" id="IPR028081">
    <property type="entry name" value="Leu-bd"/>
</dbReference>
<dbReference type="AlphaFoldDB" id="A0A7V8JQC5"/>
<dbReference type="PANTHER" id="PTHR30483">
    <property type="entry name" value="LEUCINE-SPECIFIC-BINDING PROTEIN"/>
    <property type="match status" value="1"/>
</dbReference>
<comment type="caution">
    <text evidence="5">The sequence shown here is derived from an EMBL/GenBank/DDBJ whole genome shotgun (WGS) entry which is preliminary data.</text>
</comment>
<feature type="domain" description="Leucine-binding protein" evidence="4">
    <location>
        <begin position="31"/>
        <end position="377"/>
    </location>
</feature>
<evidence type="ECO:0000256" key="1">
    <source>
        <dbReference type="ARBA" id="ARBA00010062"/>
    </source>
</evidence>
<dbReference type="Gene3D" id="3.40.50.2300">
    <property type="match status" value="2"/>
</dbReference>
<dbReference type="Proteomes" id="UP000461670">
    <property type="component" value="Unassembled WGS sequence"/>
</dbReference>
<accession>A0A7V8JQC5</accession>
<dbReference type="EMBL" id="WNDQ01000021">
    <property type="protein sequence ID" value="KAF1021462.1"/>
    <property type="molecule type" value="Genomic_DNA"/>
</dbReference>
<evidence type="ECO:0000313" key="6">
    <source>
        <dbReference type="Proteomes" id="UP000461670"/>
    </source>
</evidence>
<gene>
    <name evidence="5" type="primary">braC_3</name>
    <name evidence="5" type="ORF">GAK30_01812</name>
</gene>
<feature type="chain" id="PRO_5030593051" evidence="3">
    <location>
        <begin position="27"/>
        <end position="416"/>
    </location>
</feature>
<dbReference type="InterPro" id="IPR051010">
    <property type="entry name" value="BCAA_transport"/>
</dbReference>
<dbReference type="CDD" id="cd06340">
    <property type="entry name" value="PBP1_ABC_ligand_binding-like"/>
    <property type="match status" value="1"/>
</dbReference>
<feature type="signal peptide" evidence="3">
    <location>
        <begin position="1"/>
        <end position="26"/>
    </location>
</feature>
<comment type="similarity">
    <text evidence="1">Belongs to the leucine-binding protein family.</text>
</comment>
<dbReference type="PANTHER" id="PTHR30483:SF37">
    <property type="entry name" value="ABC TRANSPORTER SUBSTRATE-BINDING PROTEIN"/>
    <property type="match status" value="1"/>
</dbReference>
<evidence type="ECO:0000256" key="3">
    <source>
        <dbReference type="SAM" id="SignalP"/>
    </source>
</evidence>
<evidence type="ECO:0000256" key="2">
    <source>
        <dbReference type="ARBA" id="ARBA00022729"/>
    </source>
</evidence>
<reference evidence="6" key="1">
    <citation type="journal article" date="2020" name="MBio">
        <title>Horizontal gene transfer to a defensive symbiont with a reduced genome amongst a multipartite beetle microbiome.</title>
        <authorList>
            <person name="Waterworth S.C."/>
            <person name="Florez L.V."/>
            <person name="Rees E.R."/>
            <person name="Hertweck C."/>
            <person name="Kaltenpoth M."/>
            <person name="Kwan J.C."/>
        </authorList>
    </citation>
    <scope>NUCLEOTIDE SEQUENCE [LARGE SCALE GENOMIC DNA]</scope>
</reference>